<dbReference type="InParanoid" id="Q2LRI1"/>
<protein>
    <submittedName>
        <fullName evidence="2">Sugar-phosphate nucleotidyltransferase</fullName>
        <ecNumber evidence="2">2.7.7.-</ecNumber>
    </submittedName>
</protein>
<dbReference type="AlphaFoldDB" id="Q2LRI1"/>
<dbReference type="EC" id="2.7.7.-" evidence="2"/>
<dbReference type="InterPro" id="IPR050486">
    <property type="entry name" value="Mannose-1P_guanyltransferase"/>
</dbReference>
<reference evidence="2 3" key="1">
    <citation type="journal article" date="2007" name="Proc. Natl. Acad. Sci. U.S.A.">
        <title>The genome of Syntrophus aciditrophicus: life at the thermodynamic limit of microbial growth.</title>
        <authorList>
            <person name="McInerney M.J."/>
            <person name="Rohlin L."/>
            <person name="Mouttaki H."/>
            <person name="Kim U."/>
            <person name="Krupp R.S."/>
            <person name="Rios-Hernandez L."/>
            <person name="Sieber J."/>
            <person name="Struchtemeyer C.G."/>
            <person name="Bhattacharyya A."/>
            <person name="Campbell J.W."/>
            <person name="Gunsalus R.P."/>
        </authorList>
    </citation>
    <scope>NUCLEOTIDE SEQUENCE [LARGE SCALE GENOMIC DNA]</scope>
    <source>
        <strain evidence="2 3">SB</strain>
    </source>
</reference>
<dbReference type="InterPro" id="IPR029044">
    <property type="entry name" value="Nucleotide-diphossugar_trans"/>
</dbReference>
<dbReference type="EMBL" id="CP000252">
    <property type="protein sequence ID" value="ABC76690.1"/>
    <property type="molecule type" value="Genomic_DNA"/>
</dbReference>
<dbReference type="STRING" id="56780.SYN_02903"/>
<dbReference type="SUPFAM" id="SSF53448">
    <property type="entry name" value="Nucleotide-diphospho-sugar transferases"/>
    <property type="match status" value="1"/>
</dbReference>
<evidence type="ECO:0000313" key="3">
    <source>
        <dbReference type="Proteomes" id="UP000001933"/>
    </source>
</evidence>
<keyword evidence="2" id="KW-0808">Transferase</keyword>
<proteinExistence type="predicted"/>
<dbReference type="HOGENOM" id="CLU_029499_2_2_7"/>
<dbReference type="CDD" id="cd06422">
    <property type="entry name" value="NTP_transferase_like_1"/>
    <property type="match status" value="1"/>
</dbReference>
<keyword evidence="2" id="KW-0548">Nucleotidyltransferase</keyword>
<dbReference type="Gene3D" id="3.90.550.10">
    <property type="entry name" value="Spore Coat Polysaccharide Biosynthesis Protein SpsA, Chain A"/>
    <property type="match status" value="1"/>
</dbReference>
<evidence type="ECO:0000313" key="2">
    <source>
        <dbReference type="EMBL" id="ABC76690.1"/>
    </source>
</evidence>
<keyword evidence="3" id="KW-1185">Reference proteome</keyword>
<dbReference type="eggNOG" id="COG1208">
    <property type="taxonomic scope" value="Bacteria"/>
</dbReference>
<accession>Q2LRI1</accession>
<sequence>MTRITDGRHSSDLQGMMEIENEPEEIRKINEMKPPNTPFVKTAFVLGAGLGTRLRPLTETCPKPLLQVRGRPLITYALDHLRSVGIRRFIINTHHCANRYEEAFPDRQWRGIPIIFRYEPILLDTGGGLKNIEDLLIEDDRVLVYNGDILTDFPLERLIAAHRTQGKEVTLALRSSGEPANVCINDREEVCDMRFLLGNPGHRRCLFTGIYLVEKTFLRRLKPSDPVSVVPVLIDMLREQPGSVGSVILDEGIWYDIGSLEAYEEINRAAFRTGT</sequence>
<dbReference type="Pfam" id="PF00483">
    <property type="entry name" value="NTP_transferase"/>
    <property type="match status" value="1"/>
</dbReference>
<evidence type="ECO:0000259" key="1">
    <source>
        <dbReference type="Pfam" id="PF00483"/>
    </source>
</evidence>
<dbReference type="GO" id="GO:0016779">
    <property type="term" value="F:nucleotidyltransferase activity"/>
    <property type="evidence" value="ECO:0007669"/>
    <property type="project" value="UniProtKB-KW"/>
</dbReference>
<feature type="domain" description="Nucleotidyl transferase" evidence="1">
    <location>
        <begin position="43"/>
        <end position="269"/>
    </location>
</feature>
<dbReference type="PANTHER" id="PTHR22572">
    <property type="entry name" value="SUGAR-1-PHOSPHATE GUANYL TRANSFERASE"/>
    <property type="match status" value="1"/>
</dbReference>
<dbReference type="Proteomes" id="UP000001933">
    <property type="component" value="Chromosome"/>
</dbReference>
<gene>
    <name evidence="2" type="ORF">SYN_02903</name>
</gene>
<name>Q2LRI1_SYNAS</name>
<dbReference type="KEGG" id="sat:SYN_02903"/>
<organism evidence="2 3">
    <name type="scientific">Syntrophus aciditrophicus (strain SB)</name>
    <dbReference type="NCBI Taxonomy" id="56780"/>
    <lineage>
        <taxon>Bacteria</taxon>
        <taxon>Pseudomonadati</taxon>
        <taxon>Thermodesulfobacteriota</taxon>
        <taxon>Syntrophia</taxon>
        <taxon>Syntrophales</taxon>
        <taxon>Syntrophaceae</taxon>
        <taxon>Syntrophus</taxon>
    </lineage>
</organism>
<dbReference type="InterPro" id="IPR005835">
    <property type="entry name" value="NTP_transferase_dom"/>
</dbReference>